<name>A0ABD2NH31_9CUCU</name>
<sequence length="117" mass="13884">MVNVPKDLRFEHLPPYRWSVLGFILMARRIKRYNILTISGEEKLIAPMKEDNGEIKYYVCYHDSVNILEKKHFAVGHGGRTRMLRELKSHIIYWIFLPLLERRTSFIPIMVGNLVIK</sequence>
<organism evidence="1 2">
    <name type="scientific">Cryptolaemus montrouzieri</name>
    <dbReference type="NCBI Taxonomy" id="559131"/>
    <lineage>
        <taxon>Eukaryota</taxon>
        <taxon>Metazoa</taxon>
        <taxon>Ecdysozoa</taxon>
        <taxon>Arthropoda</taxon>
        <taxon>Hexapoda</taxon>
        <taxon>Insecta</taxon>
        <taxon>Pterygota</taxon>
        <taxon>Neoptera</taxon>
        <taxon>Endopterygota</taxon>
        <taxon>Coleoptera</taxon>
        <taxon>Polyphaga</taxon>
        <taxon>Cucujiformia</taxon>
        <taxon>Coccinelloidea</taxon>
        <taxon>Coccinellidae</taxon>
        <taxon>Scymninae</taxon>
        <taxon>Scymnini</taxon>
        <taxon>Cryptolaemus</taxon>
    </lineage>
</organism>
<gene>
    <name evidence="1" type="ORF">HHI36_013313</name>
</gene>
<dbReference type="EMBL" id="JABFTP020000103">
    <property type="protein sequence ID" value="KAL3277973.1"/>
    <property type="molecule type" value="Genomic_DNA"/>
</dbReference>
<protein>
    <submittedName>
        <fullName evidence="1">Uncharacterized protein</fullName>
    </submittedName>
</protein>
<reference evidence="1 2" key="1">
    <citation type="journal article" date="2021" name="BMC Biol.">
        <title>Horizontally acquired antibacterial genes associated with adaptive radiation of ladybird beetles.</title>
        <authorList>
            <person name="Li H.S."/>
            <person name="Tang X.F."/>
            <person name="Huang Y.H."/>
            <person name="Xu Z.Y."/>
            <person name="Chen M.L."/>
            <person name="Du X.Y."/>
            <person name="Qiu B.Y."/>
            <person name="Chen P.T."/>
            <person name="Zhang W."/>
            <person name="Slipinski A."/>
            <person name="Escalona H.E."/>
            <person name="Waterhouse R.M."/>
            <person name="Zwick A."/>
            <person name="Pang H."/>
        </authorList>
    </citation>
    <scope>NUCLEOTIDE SEQUENCE [LARGE SCALE GENOMIC DNA]</scope>
    <source>
        <strain evidence="1">SYSU2018</strain>
    </source>
</reference>
<evidence type="ECO:0000313" key="1">
    <source>
        <dbReference type="EMBL" id="KAL3277973.1"/>
    </source>
</evidence>
<accession>A0ABD2NH31</accession>
<dbReference type="Proteomes" id="UP001516400">
    <property type="component" value="Unassembled WGS sequence"/>
</dbReference>
<evidence type="ECO:0000313" key="2">
    <source>
        <dbReference type="Proteomes" id="UP001516400"/>
    </source>
</evidence>
<comment type="caution">
    <text evidence="1">The sequence shown here is derived from an EMBL/GenBank/DDBJ whole genome shotgun (WGS) entry which is preliminary data.</text>
</comment>
<proteinExistence type="predicted"/>
<dbReference type="AlphaFoldDB" id="A0ABD2NH31"/>
<keyword evidence="2" id="KW-1185">Reference proteome</keyword>